<comment type="caution">
    <text evidence="2">The sequence shown here is derived from an EMBL/GenBank/DDBJ whole genome shotgun (WGS) entry which is preliminary data.</text>
</comment>
<evidence type="ECO:0000256" key="1">
    <source>
        <dbReference type="SAM" id="MobiDB-lite"/>
    </source>
</evidence>
<feature type="region of interest" description="Disordered" evidence="1">
    <location>
        <begin position="25"/>
        <end position="98"/>
    </location>
</feature>
<proteinExistence type="predicted"/>
<evidence type="ECO:0000313" key="2">
    <source>
        <dbReference type="EMBL" id="KAL0430996.1"/>
    </source>
</evidence>
<organism evidence="2">
    <name type="scientific">Sesamum radiatum</name>
    <name type="common">Black benniseed</name>
    <dbReference type="NCBI Taxonomy" id="300843"/>
    <lineage>
        <taxon>Eukaryota</taxon>
        <taxon>Viridiplantae</taxon>
        <taxon>Streptophyta</taxon>
        <taxon>Embryophyta</taxon>
        <taxon>Tracheophyta</taxon>
        <taxon>Spermatophyta</taxon>
        <taxon>Magnoliopsida</taxon>
        <taxon>eudicotyledons</taxon>
        <taxon>Gunneridae</taxon>
        <taxon>Pentapetalae</taxon>
        <taxon>asterids</taxon>
        <taxon>lamiids</taxon>
        <taxon>Lamiales</taxon>
        <taxon>Pedaliaceae</taxon>
        <taxon>Sesamum</taxon>
    </lineage>
</organism>
<dbReference type="EMBL" id="JACGWJ010000003">
    <property type="protein sequence ID" value="KAL0430996.1"/>
    <property type="molecule type" value="Genomic_DNA"/>
</dbReference>
<name>A0AAW2VRN7_SESRA</name>
<reference evidence="2" key="1">
    <citation type="submission" date="2020-06" db="EMBL/GenBank/DDBJ databases">
        <authorList>
            <person name="Li T."/>
            <person name="Hu X."/>
            <person name="Zhang T."/>
            <person name="Song X."/>
            <person name="Zhang H."/>
            <person name="Dai N."/>
            <person name="Sheng W."/>
            <person name="Hou X."/>
            <person name="Wei L."/>
        </authorList>
    </citation>
    <scope>NUCLEOTIDE SEQUENCE</scope>
    <source>
        <strain evidence="2">G02</strain>
        <tissue evidence="2">Leaf</tissue>
    </source>
</reference>
<reference evidence="2" key="2">
    <citation type="journal article" date="2024" name="Plant">
        <title>Genomic evolution and insights into agronomic trait innovations of Sesamum species.</title>
        <authorList>
            <person name="Miao H."/>
            <person name="Wang L."/>
            <person name="Qu L."/>
            <person name="Liu H."/>
            <person name="Sun Y."/>
            <person name="Le M."/>
            <person name="Wang Q."/>
            <person name="Wei S."/>
            <person name="Zheng Y."/>
            <person name="Lin W."/>
            <person name="Duan Y."/>
            <person name="Cao H."/>
            <person name="Xiong S."/>
            <person name="Wang X."/>
            <person name="Wei L."/>
            <person name="Li C."/>
            <person name="Ma Q."/>
            <person name="Ju M."/>
            <person name="Zhao R."/>
            <person name="Li G."/>
            <person name="Mu C."/>
            <person name="Tian Q."/>
            <person name="Mei H."/>
            <person name="Zhang T."/>
            <person name="Gao T."/>
            <person name="Zhang H."/>
        </authorList>
    </citation>
    <scope>NUCLEOTIDE SEQUENCE</scope>
    <source>
        <strain evidence="2">G02</strain>
    </source>
</reference>
<accession>A0AAW2VRN7</accession>
<sequence length="123" mass="13848">MSCLLRMSLVTRNDNSFAFVNAGHQTTSLVQGPPHNDDTNEEEEHNEDEESNDDSEETKDEEEDEIEEEEEEGRGTDAHMENANTTNVHHQATLDEMAKSIAKENLNMLLERVGLTPGRRPAP</sequence>
<dbReference type="AlphaFoldDB" id="A0AAW2VRN7"/>
<gene>
    <name evidence="2" type="ORF">Sradi_0725600</name>
</gene>
<feature type="compositionally biased region" description="Acidic residues" evidence="1">
    <location>
        <begin position="39"/>
        <end position="72"/>
    </location>
</feature>
<protein>
    <submittedName>
        <fullName evidence="2">Uncharacterized protein</fullName>
    </submittedName>
</protein>